<dbReference type="AlphaFoldDB" id="A0A9W6C5K3"/>
<evidence type="ECO:0000313" key="2">
    <source>
        <dbReference type="Proteomes" id="UP001145145"/>
    </source>
</evidence>
<comment type="caution">
    <text evidence="1">The sequence shown here is derived from an EMBL/GenBank/DDBJ whole genome shotgun (WGS) entry which is preliminary data.</text>
</comment>
<protein>
    <submittedName>
        <fullName evidence="1">Uncharacterized protein</fullName>
    </submittedName>
</protein>
<sequence>MAKNLTEEKIKYLLFLYDRKTHPLSVTAAAKACGVAKSTFSRTLGAFFEMGYVAEPGKTMLSPDGEKTARALRQEVDQMKEWLQSEIFLQGDLLEAEARRTVCALSTDTRKKLYSRHRLSIFFASLKSVTEIPGDRLCFQLPDGEYEFAFSIYKVWKEEAQLSMADQGFFHPGLLRIQEGKGEVFLKIREVEQDSRVRGMRMRGQVDSLSCLIHGVSRPCGRREDAFVFPIQPLDFFYREEERILQASVEMEFTCSVGPMHMPKSRARMIMIFK</sequence>
<reference evidence="1 2" key="1">
    <citation type="journal article" date="2023" name="Int. J. Syst. Evol. Microbiol.">
        <title>Sellimonas catena sp. nov., isolated from human faeces.</title>
        <authorList>
            <person name="Hisatomi A."/>
            <person name="Ohkuma M."/>
            <person name="Sakamoto M."/>
        </authorList>
    </citation>
    <scope>NUCLEOTIDE SEQUENCE [LARGE SCALE GENOMIC DNA]</scope>
    <source>
        <strain evidence="1 2">12EGH17</strain>
    </source>
</reference>
<dbReference type="Proteomes" id="UP001145145">
    <property type="component" value="Unassembled WGS sequence"/>
</dbReference>
<dbReference type="SUPFAM" id="SSF46785">
    <property type="entry name" value="Winged helix' DNA-binding domain"/>
    <property type="match status" value="1"/>
</dbReference>
<organism evidence="1 2">
    <name type="scientific">Sellimonas catena</name>
    <dbReference type="NCBI Taxonomy" id="2994035"/>
    <lineage>
        <taxon>Bacteria</taxon>
        <taxon>Bacillati</taxon>
        <taxon>Bacillota</taxon>
        <taxon>Clostridia</taxon>
        <taxon>Lachnospirales</taxon>
        <taxon>Lachnospiraceae</taxon>
        <taxon>Sellimonas</taxon>
    </lineage>
</organism>
<proteinExistence type="predicted"/>
<dbReference type="InterPro" id="IPR036390">
    <property type="entry name" value="WH_DNA-bd_sf"/>
</dbReference>
<dbReference type="RefSeq" id="WP_281872658.1">
    <property type="nucleotide sequence ID" value="NZ_BSBO01000013.1"/>
</dbReference>
<accession>A0A9W6C5K3</accession>
<gene>
    <name evidence="1" type="ORF">Selli1_15270</name>
</gene>
<dbReference type="EMBL" id="BSBO01000013">
    <property type="protein sequence ID" value="GLG04353.1"/>
    <property type="molecule type" value="Genomic_DNA"/>
</dbReference>
<dbReference type="InterPro" id="IPR036388">
    <property type="entry name" value="WH-like_DNA-bd_sf"/>
</dbReference>
<evidence type="ECO:0000313" key="1">
    <source>
        <dbReference type="EMBL" id="GLG04353.1"/>
    </source>
</evidence>
<dbReference type="Gene3D" id="1.10.10.10">
    <property type="entry name" value="Winged helix-like DNA-binding domain superfamily/Winged helix DNA-binding domain"/>
    <property type="match status" value="1"/>
</dbReference>
<keyword evidence="2" id="KW-1185">Reference proteome</keyword>
<name>A0A9W6C5K3_9FIRM</name>